<dbReference type="InterPro" id="IPR037493">
    <property type="entry name" value="ExoIII-like"/>
</dbReference>
<evidence type="ECO:0000313" key="9">
    <source>
        <dbReference type="EMBL" id="AWD32824.1"/>
    </source>
</evidence>
<protein>
    <submittedName>
        <fullName evidence="9">Exodeoxyribonuclease III</fullName>
    </submittedName>
</protein>
<proteinExistence type="inferred from homology"/>
<feature type="active site" evidence="5">
    <location>
        <position position="109"/>
    </location>
</feature>
<reference evidence="9 10" key="1">
    <citation type="journal article" date="2018" name="Genome Biol. Evol.">
        <title>The Genome Sequence of "Candidatus Fokinia solitaria": Insights on Reductive Evolution in Rickettsiales.</title>
        <authorList>
            <person name="Floriano A.M."/>
            <person name="Castelli M."/>
            <person name="Krenek S."/>
            <person name="Berendonk T.U."/>
            <person name="Bazzocchi C."/>
            <person name="Petroni G."/>
            <person name="Sassera D."/>
        </authorList>
    </citation>
    <scope>NUCLEOTIDE SEQUENCE [LARGE SCALE GENOMIC DNA]</scope>
    <source>
        <strain evidence="9">Rio ETE_ALG 3VII</strain>
    </source>
</reference>
<dbReference type="InterPro" id="IPR004808">
    <property type="entry name" value="AP_endonuc_1"/>
</dbReference>
<feature type="domain" description="Endonuclease/exonuclease/phosphatase" evidence="8">
    <location>
        <begin position="5"/>
        <end position="252"/>
    </location>
</feature>
<dbReference type="KEGG" id="fso:Fsol_00008"/>
<dbReference type="Proteomes" id="UP000244519">
    <property type="component" value="Chromosome"/>
</dbReference>
<feature type="active site" description="Proton acceptor" evidence="5">
    <location>
        <position position="252"/>
    </location>
</feature>
<feature type="binding site" evidence="6">
    <location>
        <position position="35"/>
    </location>
    <ligand>
        <name>Mg(2+)</name>
        <dbReference type="ChEBI" id="CHEBI:18420"/>
        <label>1</label>
    </ligand>
</feature>
<keyword evidence="6" id="KW-0464">Manganese</keyword>
<evidence type="ECO:0000256" key="5">
    <source>
        <dbReference type="PIRSR" id="PIRSR604808-1"/>
    </source>
</evidence>
<evidence type="ECO:0000259" key="8">
    <source>
        <dbReference type="Pfam" id="PF03372"/>
    </source>
</evidence>
<dbReference type="PANTHER" id="PTHR43250:SF2">
    <property type="entry name" value="EXODEOXYRIBONUCLEASE III"/>
    <property type="match status" value="1"/>
</dbReference>
<dbReference type="PROSITE" id="PS51435">
    <property type="entry name" value="AP_NUCLEASE_F1_4"/>
    <property type="match status" value="1"/>
</dbReference>
<dbReference type="GO" id="GO:0008311">
    <property type="term" value="F:double-stranded DNA 3'-5' DNA exonuclease activity"/>
    <property type="evidence" value="ECO:0007669"/>
    <property type="project" value="InterPro"/>
</dbReference>
<evidence type="ECO:0000256" key="3">
    <source>
        <dbReference type="ARBA" id="ARBA00022801"/>
    </source>
</evidence>
<evidence type="ECO:0000313" key="10">
    <source>
        <dbReference type="Proteomes" id="UP000244519"/>
    </source>
</evidence>
<evidence type="ECO:0000256" key="2">
    <source>
        <dbReference type="ARBA" id="ARBA00022723"/>
    </source>
</evidence>
<feature type="binding site" evidence="6">
    <location>
        <position position="152"/>
    </location>
    <ligand>
        <name>Mg(2+)</name>
        <dbReference type="ChEBI" id="CHEBI:18420"/>
        <label>1</label>
    </ligand>
</feature>
<dbReference type="GO" id="GO:0003677">
    <property type="term" value="F:DNA binding"/>
    <property type="evidence" value="ECO:0007669"/>
    <property type="project" value="InterPro"/>
</dbReference>
<name>A0A2U8BR39_9RICK</name>
<dbReference type="OrthoDB" id="9803914at2"/>
<dbReference type="SUPFAM" id="SSF56219">
    <property type="entry name" value="DNase I-like"/>
    <property type="match status" value="1"/>
</dbReference>
<dbReference type="InterPro" id="IPR020847">
    <property type="entry name" value="AP_endonuclease_F1_BS"/>
</dbReference>
<sequence>MFSVCTWNVNSIRVRLSHLSTLCEKYRPDLILLQEIKCEENSFPREFIEELGYSSYIYGQKSYNGVAVLSKARVDEYKCRDIGNNLEEARYIEVVVNIDEVCFRIASLYLPNGSDVSSQNFKSKLFFLESLKKLMIEAYEFGDNYIIGGDFNVAPESIDVYDPIGMDGTIGFHESERVRLKEIFSSNYIDVWRALNPSVQKFTWWDYRDRSSYVKNLGMRLDHICISDKLSNIMHKAVILDEFRAMQRPSDHVPLMCYFDVSKL</sequence>
<comment type="cofactor">
    <cofactor evidence="6">
        <name>Mg(2+)</name>
        <dbReference type="ChEBI" id="CHEBI:18420"/>
    </cofactor>
    <cofactor evidence="6">
        <name>Mn(2+)</name>
        <dbReference type="ChEBI" id="CHEBI:29035"/>
    </cofactor>
    <text evidence="6">Probably binds two magnesium or manganese ions per subunit.</text>
</comment>
<accession>A0A2U8BR39</accession>
<feature type="site" description="Interaction with DNA substrate" evidence="7">
    <location>
        <position position="252"/>
    </location>
</feature>
<dbReference type="AlphaFoldDB" id="A0A2U8BR39"/>
<dbReference type="GO" id="GO:0004519">
    <property type="term" value="F:endonuclease activity"/>
    <property type="evidence" value="ECO:0007669"/>
    <property type="project" value="InterPro"/>
</dbReference>
<keyword evidence="2 6" id="KW-0479">Metal-binding</keyword>
<comment type="similarity">
    <text evidence="1">Belongs to the DNA repair enzymes AP/ExoA family.</text>
</comment>
<dbReference type="EMBL" id="CP025989">
    <property type="protein sequence ID" value="AWD32824.1"/>
    <property type="molecule type" value="Genomic_DNA"/>
</dbReference>
<organism evidence="9 10">
    <name type="scientific">Candidatus Fokinia solitaria</name>
    <dbReference type="NCBI Taxonomy" id="1802984"/>
    <lineage>
        <taxon>Bacteria</taxon>
        <taxon>Pseudomonadati</taxon>
        <taxon>Pseudomonadota</taxon>
        <taxon>Alphaproteobacteria</taxon>
        <taxon>Rickettsiales</taxon>
        <taxon>Candidatus Midichloriaceae</taxon>
        <taxon>Candidatus Fokinia</taxon>
    </lineage>
</organism>
<evidence type="ECO:0000256" key="1">
    <source>
        <dbReference type="ARBA" id="ARBA00007092"/>
    </source>
</evidence>
<dbReference type="PANTHER" id="PTHR43250">
    <property type="entry name" value="EXODEOXYRIBONUCLEASE III"/>
    <property type="match status" value="1"/>
</dbReference>
<dbReference type="GO" id="GO:0006281">
    <property type="term" value="P:DNA repair"/>
    <property type="evidence" value="ECO:0007669"/>
    <property type="project" value="InterPro"/>
</dbReference>
<feature type="active site" description="Proton donor/acceptor" evidence="5">
    <location>
        <position position="150"/>
    </location>
</feature>
<dbReference type="InterPro" id="IPR036691">
    <property type="entry name" value="Endo/exonu/phosph_ase_sf"/>
</dbReference>
<keyword evidence="3" id="KW-0378">Hydrolase</keyword>
<keyword evidence="4 6" id="KW-0460">Magnesium</keyword>
<feature type="binding site" evidence="6">
    <location>
        <position position="252"/>
    </location>
    <ligand>
        <name>Mg(2+)</name>
        <dbReference type="ChEBI" id="CHEBI:18420"/>
        <label>1</label>
    </ligand>
</feature>
<dbReference type="Pfam" id="PF03372">
    <property type="entry name" value="Exo_endo_phos"/>
    <property type="match status" value="1"/>
</dbReference>
<dbReference type="NCBIfam" id="TIGR00195">
    <property type="entry name" value="exoDNase_III"/>
    <property type="match status" value="1"/>
</dbReference>
<dbReference type="Gene3D" id="3.60.10.10">
    <property type="entry name" value="Endonuclease/exonuclease/phosphatase"/>
    <property type="match status" value="1"/>
</dbReference>
<dbReference type="RefSeq" id="WP_108672874.1">
    <property type="nucleotide sequence ID" value="NZ_CP025989.1"/>
</dbReference>
<feature type="binding site" evidence="6">
    <location>
        <position position="150"/>
    </location>
    <ligand>
        <name>Mg(2+)</name>
        <dbReference type="ChEBI" id="CHEBI:18420"/>
        <label>1</label>
    </ligand>
</feature>
<evidence type="ECO:0000256" key="6">
    <source>
        <dbReference type="PIRSR" id="PIRSR604808-2"/>
    </source>
</evidence>
<evidence type="ECO:0000256" key="7">
    <source>
        <dbReference type="PIRSR" id="PIRSR604808-3"/>
    </source>
</evidence>
<dbReference type="InterPro" id="IPR005135">
    <property type="entry name" value="Endo/exonuclease/phosphatase"/>
</dbReference>
<gene>
    <name evidence="9" type="ORF">Fsol_00008</name>
</gene>
<evidence type="ECO:0000256" key="4">
    <source>
        <dbReference type="ARBA" id="ARBA00022842"/>
    </source>
</evidence>
<feature type="site" description="Transition state stabilizer" evidence="7">
    <location>
        <position position="152"/>
    </location>
</feature>
<keyword evidence="10" id="KW-1185">Reference proteome</keyword>
<feature type="binding site" evidence="6">
    <location>
        <position position="8"/>
    </location>
    <ligand>
        <name>Mg(2+)</name>
        <dbReference type="ChEBI" id="CHEBI:18420"/>
        <label>1</label>
    </ligand>
</feature>
<dbReference type="GO" id="GO:0046872">
    <property type="term" value="F:metal ion binding"/>
    <property type="evidence" value="ECO:0007669"/>
    <property type="project" value="UniProtKB-KW"/>
</dbReference>
<dbReference type="NCBIfam" id="TIGR00633">
    <property type="entry name" value="xth"/>
    <property type="match status" value="1"/>
</dbReference>
<dbReference type="PROSITE" id="PS00726">
    <property type="entry name" value="AP_NUCLEASE_F1_1"/>
    <property type="match status" value="1"/>
</dbReference>
<feature type="binding site" evidence="6">
    <location>
        <position position="251"/>
    </location>
    <ligand>
        <name>Mg(2+)</name>
        <dbReference type="ChEBI" id="CHEBI:18420"/>
        <label>1</label>
    </ligand>
</feature>
<feature type="site" description="Important for catalytic activity" evidence="7">
    <location>
        <position position="222"/>
    </location>
</feature>